<organism evidence="3 4">
    <name type="scientific">Blyttiomyces helicus</name>
    <dbReference type="NCBI Taxonomy" id="388810"/>
    <lineage>
        <taxon>Eukaryota</taxon>
        <taxon>Fungi</taxon>
        <taxon>Fungi incertae sedis</taxon>
        <taxon>Chytridiomycota</taxon>
        <taxon>Chytridiomycota incertae sedis</taxon>
        <taxon>Chytridiomycetes</taxon>
        <taxon>Chytridiomycetes incertae sedis</taxon>
        <taxon>Blyttiomyces</taxon>
    </lineage>
</organism>
<feature type="region of interest" description="Disordered" evidence="2">
    <location>
        <begin position="624"/>
        <end position="649"/>
    </location>
</feature>
<name>A0A4P9W653_9FUNG</name>
<feature type="compositionally biased region" description="Basic and acidic residues" evidence="2">
    <location>
        <begin position="627"/>
        <end position="642"/>
    </location>
</feature>
<dbReference type="EMBL" id="KZ997883">
    <property type="protein sequence ID" value="RKO86825.1"/>
    <property type="molecule type" value="Genomic_DNA"/>
</dbReference>
<evidence type="ECO:0000256" key="2">
    <source>
        <dbReference type="SAM" id="MobiDB-lite"/>
    </source>
</evidence>
<reference evidence="3" key="1">
    <citation type="submission" date="2018-06" db="EMBL/GenBank/DDBJ databases">
        <title>Leveraging single-cell genomics to expand the Fungal Tree of Life.</title>
        <authorList>
            <consortium name="DOE Joint Genome Institute"/>
            <person name="Ahrendt S.R."/>
            <person name="Quandt C.A."/>
            <person name="Ciobanu D."/>
            <person name="Clum A."/>
            <person name="Salamov A."/>
            <person name="Andreopoulos B."/>
            <person name="Cheng J.-F."/>
            <person name="Woyke T."/>
            <person name="Pelin A."/>
            <person name="Henrissat B."/>
            <person name="Reynolds N."/>
            <person name="Benny G.L."/>
            <person name="Smith M.E."/>
            <person name="James T.Y."/>
            <person name="Grigoriev I.V."/>
        </authorList>
    </citation>
    <scope>NUCLEOTIDE SEQUENCE</scope>
    <source>
        <strain evidence="3">Perch Fen</strain>
    </source>
</reference>
<feature type="region of interest" description="Disordered" evidence="2">
    <location>
        <begin position="1"/>
        <end position="33"/>
    </location>
</feature>
<proteinExistence type="predicted"/>
<evidence type="ECO:0000313" key="4">
    <source>
        <dbReference type="Proteomes" id="UP000269721"/>
    </source>
</evidence>
<accession>A0A4P9W653</accession>
<evidence type="ECO:0000256" key="1">
    <source>
        <dbReference type="SAM" id="Coils"/>
    </source>
</evidence>
<dbReference type="Proteomes" id="UP000269721">
    <property type="component" value="Unassembled WGS sequence"/>
</dbReference>
<keyword evidence="1" id="KW-0175">Coiled coil</keyword>
<protein>
    <submittedName>
        <fullName evidence="3">Uncharacterized protein</fullName>
    </submittedName>
</protein>
<sequence>MAKAPSPLVQTGIIRPHHLAPSPAMDSPRHPEASPGPLAWIKYLARKTPDAPSQRRRVHEHDGLLHEFGAARLKIKEVVTDAKSAHNVHVQCQKESSLKLIQVGDIASLFNDVFCKLTTDLASREADLTAWGDAVRELETEIATLTASSADDAARHRFVEEELCGARAATLSTAASLFEARTSHAAQAAALAFLEHEIERLEADRAKICRERDVALANTITLQQARESEAAAGAEQLRAALEAAKSDVEAAANRIQALQAEGARGQDALARLGEVVHSRDVEINEFRQILDAKTAAGAHQLVQMRNLENALAASDARVGELAELLDHAQIQMMGIQATGEVREKELMEEVETRERERDAFHEETAARAAAEGFGGRGIEGGRRAARRGCLDPEQKKASMNELLARSEADRMKFMEELEDSRLLQLQEQNEAASRREEIDTLNAAATHADTEIMRLKGMLEVSANDVTSLQEFAADPRAELTASTDMLTTSQNRVAALAMNEEMKKREVDQLVERSAALAKTVETLQTASAARETELATVREHLADAELLLADRERTIQHLHETEKASTNDREALSFKLGRVRASYEKELDALRKTIDIVQSEASERGAHMVDAQEATVVAESVARGGEGRRARGARRSDLPEPRQCGSAGEAAFWGGIGRAEERVGDVGGGAVDVRRGERAEVRVGEAENVVEVVRSTRRMGIAKMARAATEFESDDLPDFISRQFPQRQQPPPRPDPPPIPVGSVSRTEAPPMPPRVPTDRERGMGARQGVDGGQFATG</sequence>
<keyword evidence="4" id="KW-1185">Reference proteome</keyword>
<feature type="compositionally biased region" description="Pro residues" evidence="2">
    <location>
        <begin position="730"/>
        <end position="742"/>
    </location>
</feature>
<gene>
    <name evidence="3" type="ORF">BDK51DRAFT_47885</name>
</gene>
<feature type="region of interest" description="Disordered" evidence="2">
    <location>
        <begin position="724"/>
        <end position="780"/>
    </location>
</feature>
<feature type="coiled-coil region" evidence="1">
    <location>
        <begin position="184"/>
        <end position="261"/>
    </location>
</feature>
<evidence type="ECO:0000313" key="3">
    <source>
        <dbReference type="EMBL" id="RKO86825.1"/>
    </source>
</evidence>
<dbReference type="AlphaFoldDB" id="A0A4P9W653"/>